<evidence type="ECO:0000313" key="3">
    <source>
        <dbReference type="Proteomes" id="UP000001505"/>
    </source>
</evidence>
<proteinExistence type="predicted"/>
<gene>
    <name evidence="2" type="ordered locus">wcw_0482</name>
</gene>
<keyword evidence="1" id="KW-1133">Transmembrane helix</keyword>
<accession>D6YUP2</accession>
<name>D6YUP2_WADCW</name>
<dbReference type="PANTHER" id="PTHR33803:SF3">
    <property type="entry name" value="BLL1974 PROTEIN"/>
    <property type="match status" value="1"/>
</dbReference>
<feature type="transmembrane region" description="Helical" evidence="1">
    <location>
        <begin position="20"/>
        <end position="38"/>
    </location>
</feature>
<dbReference type="EMBL" id="CP001928">
    <property type="protein sequence ID" value="ADI37854.1"/>
    <property type="molecule type" value="Genomic_DNA"/>
</dbReference>
<evidence type="ECO:0000313" key="2">
    <source>
        <dbReference type="EMBL" id="ADI37854.1"/>
    </source>
</evidence>
<dbReference type="HOGENOM" id="CLU_040038_2_0_0"/>
<organism evidence="2 3">
    <name type="scientific">Waddlia chondrophila (strain ATCC VR-1470 / WSU 86-1044)</name>
    <dbReference type="NCBI Taxonomy" id="716544"/>
    <lineage>
        <taxon>Bacteria</taxon>
        <taxon>Pseudomonadati</taxon>
        <taxon>Chlamydiota</taxon>
        <taxon>Chlamydiia</taxon>
        <taxon>Parachlamydiales</taxon>
        <taxon>Waddliaceae</taxon>
        <taxon>Waddlia</taxon>
    </lineage>
</organism>
<reference evidence="2 3" key="1">
    <citation type="journal article" date="2010" name="PLoS ONE">
        <title>The Waddlia genome: a window into chlamydial biology.</title>
        <authorList>
            <person name="Bertelli C."/>
            <person name="Collyn F."/>
            <person name="Croxatto A."/>
            <person name="Ruckert C."/>
            <person name="Polkinghorne A."/>
            <person name="Kebbi-Beghdadi C."/>
            <person name="Goesmann A."/>
            <person name="Vaughan L."/>
            <person name="Greub G."/>
        </authorList>
    </citation>
    <scope>NUCLEOTIDE SEQUENCE [LARGE SCALE GENOMIC DNA]</scope>
    <source>
        <strain evidence="3">ATCC VR-1470 / WSU 86-1044</strain>
    </source>
</reference>
<dbReference type="Proteomes" id="UP000001505">
    <property type="component" value="Chromosome"/>
</dbReference>
<keyword evidence="1" id="KW-0812">Transmembrane</keyword>
<sequence length="302" mass="35637">MKFIQKNDIIFHERISYKIYFLFQNFIGYALFISNTTFDHISLYYRCLKQLVRFAKRFNIELRQSYVFLSKKTLRRVSQYVHSRKMKLAKRETKRLKTYFGRVLREIERHVEKDSELKRMTSEWLSILRGIFEQKRTDSPKIYSVHEPQVECISKGKAHKKYEFGCKVSIVTTHNQGFVLSSEALHGNPFDGHTLKQAIVDAEACSQKEIRRLFVDKGYRGHKVKGKEVFISGKRKLTLHFKKMLRRCQAIEPTIGHMKSDGKLNRNYLKGRVGDCLNAILCGIGHNIRLILNHFDRKMQLV</sequence>
<dbReference type="eggNOG" id="COG3039">
    <property type="taxonomic scope" value="Bacteria"/>
</dbReference>
<keyword evidence="1" id="KW-0472">Membrane</keyword>
<protein>
    <submittedName>
        <fullName evidence="2">Transposase</fullName>
    </submittedName>
</protein>
<dbReference type="STRING" id="716544.wcw_0482"/>
<evidence type="ECO:0000256" key="1">
    <source>
        <dbReference type="SAM" id="Phobius"/>
    </source>
</evidence>
<dbReference type="KEGG" id="wch:wcw_0482"/>
<dbReference type="PANTHER" id="PTHR33803">
    <property type="entry name" value="IS1478 TRANSPOSASE"/>
    <property type="match status" value="1"/>
</dbReference>
<keyword evidence="3" id="KW-1185">Reference proteome</keyword>
<dbReference type="AlphaFoldDB" id="D6YUP2"/>